<dbReference type="InterPro" id="IPR015946">
    <property type="entry name" value="KH_dom-like_a/b"/>
</dbReference>
<dbReference type="Pfam" id="PF02566">
    <property type="entry name" value="OsmC"/>
    <property type="match status" value="1"/>
</dbReference>
<evidence type="ECO:0000313" key="2">
    <source>
        <dbReference type="Proteomes" id="UP000788419"/>
    </source>
</evidence>
<dbReference type="SUPFAM" id="SSF82784">
    <property type="entry name" value="OsmC-like"/>
    <property type="match status" value="1"/>
</dbReference>
<dbReference type="Gene3D" id="3.30.300.20">
    <property type="match status" value="1"/>
</dbReference>
<dbReference type="InterPro" id="IPR052924">
    <property type="entry name" value="OsmC/Ohr_hydroprdx_reductase"/>
</dbReference>
<gene>
    <name evidence="1" type="ORF">CSC65_07195</name>
</gene>
<keyword evidence="2" id="KW-1185">Reference proteome</keyword>
<organism evidence="1 2">
    <name type="scientific">Pseudoxanthomonas daejeonensis</name>
    <dbReference type="NCBI Taxonomy" id="266062"/>
    <lineage>
        <taxon>Bacteria</taxon>
        <taxon>Pseudomonadati</taxon>
        <taxon>Pseudomonadota</taxon>
        <taxon>Gammaproteobacteria</taxon>
        <taxon>Lysobacterales</taxon>
        <taxon>Lysobacteraceae</taxon>
        <taxon>Pseudoxanthomonas</taxon>
    </lineage>
</organism>
<evidence type="ECO:0000313" key="1">
    <source>
        <dbReference type="EMBL" id="KAF1694997.1"/>
    </source>
</evidence>
<dbReference type="Proteomes" id="UP000788419">
    <property type="component" value="Unassembled WGS sequence"/>
</dbReference>
<dbReference type="InterPro" id="IPR036102">
    <property type="entry name" value="OsmC/Ohrsf"/>
</dbReference>
<accession>A0ABQ6Z8H9</accession>
<dbReference type="InterPro" id="IPR003718">
    <property type="entry name" value="OsmC/Ohr_fam"/>
</dbReference>
<dbReference type="RefSeq" id="WP_162409902.1">
    <property type="nucleotide sequence ID" value="NZ_CP093331.1"/>
</dbReference>
<proteinExistence type="predicted"/>
<dbReference type="PANTHER" id="PTHR35368:SF1">
    <property type="entry name" value="HYDROPEROXIDE REDUCTASE"/>
    <property type="match status" value="1"/>
</dbReference>
<comment type="caution">
    <text evidence="1">The sequence shown here is derived from an EMBL/GenBank/DDBJ whole genome shotgun (WGS) entry which is preliminary data.</text>
</comment>
<dbReference type="EMBL" id="PDWN01000006">
    <property type="protein sequence ID" value="KAF1694997.1"/>
    <property type="molecule type" value="Genomic_DNA"/>
</dbReference>
<sequence length="182" mass="19166">MNTATDAIAQAMQRAVDVFTRRPQQGLHDDATAYASWQGGTRVAASHENGTRIDTDMPRELGGSGDRVSPGWLFRAGIAACGATAIAMVAASQGIELEQLDVHVGSRSDARGLLGMRDGAGDPVPPGAIGFTINVRIRASAVDDARLRALVDEGLRRSPMQDAMLRHPPLDVQVQVGAEQAA</sequence>
<dbReference type="PANTHER" id="PTHR35368">
    <property type="entry name" value="HYDROPEROXIDE REDUCTASE"/>
    <property type="match status" value="1"/>
</dbReference>
<protein>
    <submittedName>
        <fullName evidence="1">Osmotically inducible protein OsmC</fullName>
    </submittedName>
</protein>
<name>A0ABQ6Z8H9_9GAMM</name>
<reference evidence="1 2" key="1">
    <citation type="submission" date="2017-10" db="EMBL/GenBank/DDBJ databases">
        <title>Whole genome sequencing of members of genus Pseudoxanthomonas.</title>
        <authorList>
            <person name="Kumar S."/>
            <person name="Bansal K."/>
            <person name="Kaur A."/>
            <person name="Patil P."/>
            <person name="Sharma S."/>
            <person name="Patil P.B."/>
        </authorList>
    </citation>
    <scope>NUCLEOTIDE SEQUENCE [LARGE SCALE GENOMIC DNA]</scope>
    <source>
        <strain evidence="1 2">DSM 17801</strain>
    </source>
</reference>